<dbReference type="FunFam" id="3.40.30.10:FF:000013">
    <property type="entry name" value="Blast:Protein SCO1 homolog, mitochondrial"/>
    <property type="match status" value="1"/>
</dbReference>
<dbReference type="SUPFAM" id="SSF52833">
    <property type="entry name" value="Thioredoxin-like"/>
    <property type="match status" value="1"/>
</dbReference>
<sequence length="196" mass="21909">MRRIRLFALGLLAALLLASCTNPPPFKAKPVPDSPLAPAFTLTDQYGQPRSLADFKGKVVSLFFGFTHCPDICPTHLARQAEVMRQLGPLSDQVKVLFVSLDPERDSPEALKRYMDAFDPRFIALTGTPEQTSLVAKQYKIFWQKTLLPNSALVYTIDHATNSFVIDQQGRLRLTVPHEMSAADVTHDLKLMIETN</sequence>
<dbReference type="Gene3D" id="3.40.30.10">
    <property type="entry name" value="Glutaredoxin"/>
    <property type="match status" value="1"/>
</dbReference>
<dbReference type="PROSITE" id="PS51352">
    <property type="entry name" value="THIOREDOXIN_2"/>
    <property type="match status" value="1"/>
</dbReference>
<keyword evidence="4" id="KW-1185">Reference proteome</keyword>
<evidence type="ECO:0000313" key="4">
    <source>
        <dbReference type="Proteomes" id="UP000463961"/>
    </source>
</evidence>
<protein>
    <submittedName>
        <fullName evidence="3">Photosynthetic protein synthase I</fullName>
    </submittedName>
</protein>
<dbReference type="PROSITE" id="PS51257">
    <property type="entry name" value="PROKAR_LIPOPROTEIN"/>
    <property type="match status" value="1"/>
</dbReference>
<name>A0A679IG10_9RHOO</name>
<dbReference type="PANTHER" id="PTHR12151">
    <property type="entry name" value="ELECTRON TRANSPORT PROTIN SCO1/SENC FAMILY MEMBER"/>
    <property type="match status" value="1"/>
</dbReference>
<dbReference type="CDD" id="cd02968">
    <property type="entry name" value="SCO"/>
    <property type="match status" value="1"/>
</dbReference>
<accession>A0A679IG10</accession>
<dbReference type="PANTHER" id="PTHR12151:SF25">
    <property type="entry name" value="LINALOOL DEHYDRATASE_ISOMERASE DOMAIN-CONTAINING PROTEIN"/>
    <property type="match status" value="1"/>
</dbReference>
<evidence type="ECO:0000256" key="2">
    <source>
        <dbReference type="ARBA" id="ARBA00023008"/>
    </source>
</evidence>
<dbReference type="InterPro" id="IPR036249">
    <property type="entry name" value="Thioredoxin-like_sf"/>
</dbReference>
<gene>
    <name evidence="3" type="ORF">ICHIAU1_07350</name>
</gene>
<dbReference type="InterPro" id="IPR013766">
    <property type="entry name" value="Thioredoxin_domain"/>
</dbReference>
<dbReference type="OrthoDB" id="9790194at2"/>
<proteinExistence type="inferred from homology"/>
<dbReference type="Proteomes" id="UP000463961">
    <property type="component" value="Chromosome"/>
</dbReference>
<evidence type="ECO:0000313" key="3">
    <source>
        <dbReference type="EMBL" id="BBU68452.1"/>
    </source>
</evidence>
<dbReference type="EMBL" id="AP022345">
    <property type="protein sequence ID" value="BBU68452.1"/>
    <property type="molecule type" value="Genomic_DNA"/>
</dbReference>
<dbReference type="AlphaFoldDB" id="A0A679IG10"/>
<keyword evidence="2" id="KW-0186">Copper</keyword>
<evidence type="ECO:0000256" key="1">
    <source>
        <dbReference type="ARBA" id="ARBA00010996"/>
    </source>
</evidence>
<dbReference type="RefSeq" id="WP_162050760.1">
    <property type="nucleotide sequence ID" value="NZ_AP019011.1"/>
</dbReference>
<reference evidence="4" key="1">
    <citation type="submission" date="2020-01" db="EMBL/GenBank/DDBJ databases">
        <title>Phosphoaccumulans saitamaens gen. nov., sp. nov., a polyphosphate accumulating bacterium isolated from surface river water.</title>
        <authorList>
            <person name="Watanabe K."/>
            <person name="Suda W."/>
        </authorList>
    </citation>
    <scope>NUCLEOTIDE SEQUENCE [LARGE SCALE GENOMIC DNA]</scope>
    <source>
        <strain evidence="4">ICHIAU1</strain>
    </source>
</reference>
<organism evidence="3 4">
    <name type="scientific">Fluviibacter phosphoraccumulans</name>
    <dbReference type="NCBI Taxonomy" id="1751046"/>
    <lineage>
        <taxon>Bacteria</taxon>
        <taxon>Pseudomonadati</taxon>
        <taxon>Pseudomonadota</taxon>
        <taxon>Betaproteobacteria</taxon>
        <taxon>Rhodocyclales</taxon>
        <taxon>Fluviibacteraceae</taxon>
        <taxon>Fluviibacter</taxon>
    </lineage>
</organism>
<dbReference type="InterPro" id="IPR003782">
    <property type="entry name" value="SCO1/SenC"/>
</dbReference>
<comment type="similarity">
    <text evidence="1">Belongs to the SCO1/2 family.</text>
</comment>
<dbReference type="Pfam" id="PF02630">
    <property type="entry name" value="SCO1-SenC"/>
    <property type="match status" value="1"/>
</dbReference>